<reference evidence="2" key="2">
    <citation type="journal article" date="2018" name="Mol. Plant Microbe Interact.">
        <title>Genome sequence resources for the wheat stripe rust pathogen (Puccinia striiformis f. sp. tritici) and the barley stripe rust pathogen (Puccinia striiformis f. sp. hordei).</title>
        <authorList>
            <person name="Xia C."/>
            <person name="Wang M."/>
            <person name="Yin C."/>
            <person name="Cornejo O.E."/>
            <person name="Hulbert S.H."/>
            <person name="Chen X."/>
        </authorList>
    </citation>
    <scope>NUCLEOTIDE SEQUENCE [LARGE SCALE GENOMIC DNA]</scope>
    <source>
        <strain evidence="2">93-210</strain>
    </source>
</reference>
<keyword evidence="2" id="KW-1185">Reference proteome</keyword>
<proteinExistence type="predicted"/>
<dbReference type="EMBL" id="CM045873">
    <property type="protein sequence ID" value="KAI7947381.1"/>
    <property type="molecule type" value="Genomic_DNA"/>
</dbReference>
<name>A0ACC0E8W7_9BASI</name>
<accession>A0ACC0E8W7</accession>
<sequence length="596" mass="68791">MRVWCYKIGDSLTIASIFVFLLSINISYLSCSLAPSHLIHKRTLGGTAGAEAVDKSRHVRFSKTMLTQDPYCIHNVEVDELPNLKKAYDEVTRSKEPNHFQREGLSNSVNTLRSNLTPPSKRRAPRPAAAPSAETLHYGKEKSSPSNPLNHKLKSMLARIRKSIGNKASRLFSNISVFFQRPRSGRHSRKAPATRPFDHPVKKTGLHHHLLTRENLDPEVDKFIDGISSVKNNSPKNIAQGKRQNSINISNNLKKNFQEPVAMHGESYIKEQVHKVFEEFHKALEYEERIIENLKSHSEAIAKQTSNILLGTDVSDDGAIRRLAKKISAYRSKILLKDQKAIQSFLPVEQKYLSRLLGFFGPNNIFFPYIDEIFETRYYTGAMDSDLYDERKFLQEIEGVQGELSKLVHFNQEVQLLSRGKTHLQEFYPDPAIKASILVWESKLITLFGGRDQFISLLNDIESWDLYRGFMHELKNPKSETGYLLQLLEPWGYFRQYLKIHQEDQPYIGFVRGDHNKFNPKHSIKVLNHHSVNASKIIRNHMYISARFRKVEHDLEKIFQPDGLKAFIISLNKGQQNITSRKERLRHWLLGMWNKK</sequence>
<gene>
    <name evidence="1" type="ORF">MJO28_009289</name>
</gene>
<evidence type="ECO:0000313" key="2">
    <source>
        <dbReference type="Proteomes" id="UP001060170"/>
    </source>
</evidence>
<evidence type="ECO:0000313" key="1">
    <source>
        <dbReference type="EMBL" id="KAI7947381.1"/>
    </source>
</evidence>
<dbReference type="Proteomes" id="UP001060170">
    <property type="component" value="Chromosome 9"/>
</dbReference>
<comment type="caution">
    <text evidence="1">The sequence shown here is derived from an EMBL/GenBank/DDBJ whole genome shotgun (WGS) entry which is preliminary data.</text>
</comment>
<reference evidence="1 2" key="3">
    <citation type="journal article" date="2022" name="Microbiol. Spectr.">
        <title>Folding features and dynamics of 3D genome architecture in plant fungal pathogens.</title>
        <authorList>
            <person name="Xia C."/>
        </authorList>
    </citation>
    <scope>NUCLEOTIDE SEQUENCE [LARGE SCALE GENOMIC DNA]</scope>
    <source>
        <strain evidence="1 2">93-210</strain>
    </source>
</reference>
<protein>
    <submittedName>
        <fullName evidence="1">Uncharacterized protein</fullName>
    </submittedName>
</protein>
<organism evidence="1 2">
    <name type="scientific">Puccinia striiformis f. sp. tritici</name>
    <dbReference type="NCBI Taxonomy" id="168172"/>
    <lineage>
        <taxon>Eukaryota</taxon>
        <taxon>Fungi</taxon>
        <taxon>Dikarya</taxon>
        <taxon>Basidiomycota</taxon>
        <taxon>Pucciniomycotina</taxon>
        <taxon>Pucciniomycetes</taxon>
        <taxon>Pucciniales</taxon>
        <taxon>Pucciniaceae</taxon>
        <taxon>Puccinia</taxon>
    </lineage>
</organism>
<reference evidence="2" key="1">
    <citation type="journal article" date="2018" name="BMC Genomics">
        <title>Genomic insights into host adaptation between the wheat stripe rust pathogen (Puccinia striiformis f. sp. tritici) and the barley stripe rust pathogen (Puccinia striiformis f. sp. hordei).</title>
        <authorList>
            <person name="Xia C."/>
            <person name="Wang M."/>
            <person name="Yin C."/>
            <person name="Cornejo O.E."/>
            <person name="Hulbert S.H."/>
            <person name="Chen X."/>
        </authorList>
    </citation>
    <scope>NUCLEOTIDE SEQUENCE [LARGE SCALE GENOMIC DNA]</scope>
    <source>
        <strain evidence="2">93-210</strain>
    </source>
</reference>